<keyword evidence="4" id="KW-1185">Reference proteome</keyword>
<dbReference type="EMBL" id="JBHUIP010000016">
    <property type="protein sequence ID" value="MFD2265117.1"/>
    <property type="molecule type" value="Genomic_DNA"/>
</dbReference>
<dbReference type="InterPro" id="IPR043502">
    <property type="entry name" value="DNA/RNA_pol_sf"/>
</dbReference>
<protein>
    <submittedName>
        <fullName evidence="3">DNA polymerase Y family protein</fullName>
    </submittedName>
</protein>
<name>A0ABW5DW55_9PROT</name>
<dbReference type="PANTHER" id="PTHR35369:SF2">
    <property type="entry name" value="BLR3025 PROTEIN"/>
    <property type="match status" value="1"/>
</dbReference>
<dbReference type="Proteomes" id="UP001597295">
    <property type="component" value="Unassembled WGS sequence"/>
</dbReference>
<reference evidence="4" key="1">
    <citation type="journal article" date="2019" name="Int. J. Syst. Evol. Microbiol.">
        <title>The Global Catalogue of Microorganisms (GCM) 10K type strain sequencing project: providing services to taxonomists for standard genome sequencing and annotation.</title>
        <authorList>
            <consortium name="The Broad Institute Genomics Platform"/>
            <consortium name="The Broad Institute Genome Sequencing Center for Infectious Disease"/>
            <person name="Wu L."/>
            <person name="Ma J."/>
        </authorList>
    </citation>
    <scope>NUCLEOTIDE SEQUENCE [LARGE SCALE GENOMIC DNA]</scope>
    <source>
        <strain evidence="4">CGMCC 1.19062</strain>
    </source>
</reference>
<sequence length="487" mass="53659">MKRFASIWFPHWATDLFARKAETQSPFVLVERDRHGLCLAAIDIGAHALGLSVGQRLADALAAIPHLVTHPFDLALTQAALARMADEVRRWSPLTAVDGPDGVVIDLTGACHLFGGEEGVLKDMAARLGKLGFQLRTAIADTAGAAWAWARYGGGGILPPGAARQMLAALPVAALRLAVEVLEGLHHLGLRRIGDLMALPRGPLATRFGREAMLRLDQVLGRREAALPWRRPQVRYARRLPFVEPIGKREDIDAALIHLLELLTQDLDEAHLGARRLVYVLEKVDGTQQSFTIGTAVAERDVSYLARLFRDPLDGAEPGFGIEAATLSAPVTEPFHQAQGTLNHRRAAGDGFVHLIDRLRQRLGSQALSTPLPVDSHLPERAQHRGDPLAPEVLDWPARLDRPPLLYSPAEPVQGDGRSRFYWRGGDYRVVTSVGPERIGPEWWQAAPGTRPRDYWRVEDTTGGRYWLYQSVEPDGRGGWYLHGVFA</sequence>
<evidence type="ECO:0000313" key="4">
    <source>
        <dbReference type="Proteomes" id="UP001597295"/>
    </source>
</evidence>
<dbReference type="CDD" id="cd03468">
    <property type="entry name" value="PolY_like"/>
    <property type="match status" value="1"/>
</dbReference>
<keyword evidence="1" id="KW-0227">DNA damage</keyword>
<comment type="caution">
    <text evidence="3">The sequence shown here is derived from an EMBL/GenBank/DDBJ whole genome shotgun (WGS) entry which is preliminary data.</text>
</comment>
<evidence type="ECO:0000259" key="2">
    <source>
        <dbReference type="Pfam" id="PF00817"/>
    </source>
</evidence>
<accession>A0ABW5DW55</accession>
<evidence type="ECO:0000313" key="3">
    <source>
        <dbReference type="EMBL" id="MFD2265117.1"/>
    </source>
</evidence>
<dbReference type="Pfam" id="PF00817">
    <property type="entry name" value="IMS"/>
    <property type="match status" value="1"/>
</dbReference>
<dbReference type="InterPro" id="IPR050356">
    <property type="entry name" value="SulA_CellDiv_inhibitor"/>
</dbReference>
<dbReference type="PANTHER" id="PTHR35369">
    <property type="entry name" value="BLR3025 PROTEIN-RELATED"/>
    <property type="match status" value="1"/>
</dbReference>
<dbReference type="RefSeq" id="WP_379878289.1">
    <property type="nucleotide sequence ID" value="NZ_JBHUIP010000016.1"/>
</dbReference>
<proteinExistence type="predicted"/>
<evidence type="ECO:0000256" key="1">
    <source>
        <dbReference type="ARBA" id="ARBA00022763"/>
    </source>
</evidence>
<feature type="domain" description="UmuC" evidence="2">
    <location>
        <begin position="24"/>
        <end position="149"/>
    </location>
</feature>
<dbReference type="InterPro" id="IPR001126">
    <property type="entry name" value="UmuC"/>
</dbReference>
<organism evidence="3 4">
    <name type="scientific">Lacibacterium aquatile</name>
    <dbReference type="NCBI Taxonomy" id="1168082"/>
    <lineage>
        <taxon>Bacteria</taxon>
        <taxon>Pseudomonadati</taxon>
        <taxon>Pseudomonadota</taxon>
        <taxon>Alphaproteobacteria</taxon>
        <taxon>Rhodospirillales</taxon>
        <taxon>Rhodospirillaceae</taxon>
    </lineage>
</organism>
<dbReference type="SUPFAM" id="SSF56672">
    <property type="entry name" value="DNA/RNA polymerases"/>
    <property type="match status" value="1"/>
</dbReference>
<gene>
    <name evidence="3" type="ORF">ACFSM5_19600</name>
</gene>